<accession>A0A378TRV4</accession>
<keyword evidence="1" id="KW-1133">Transmembrane helix</keyword>
<evidence type="ECO:0000313" key="2">
    <source>
        <dbReference type="EMBL" id="STZ63538.1"/>
    </source>
</evidence>
<protein>
    <submittedName>
        <fullName evidence="2">Uncharacterized protein</fullName>
    </submittedName>
</protein>
<dbReference type="RefSeq" id="WP_181814419.1">
    <property type="nucleotide sequence ID" value="NZ_UGQU01000003.1"/>
</dbReference>
<feature type="transmembrane region" description="Helical" evidence="1">
    <location>
        <begin position="12"/>
        <end position="33"/>
    </location>
</feature>
<evidence type="ECO:0000313" key="3">
    <source>
        <dbReference type="Proteomes" id="UP000254437"/>
    </source>
</evidence>
<name>A0A378TRV4_MORLA</name>
<dbReference type="EMBL" id="UGQU01000003">
    <property type="protein sequence ID" value="STZ63538.1"/>
    <property type="molecule type" value="Genomic_DNA"/>
</dbReference>
<keyword evidence="1" id="KW-0472">Membrane</keyword>
<evidence type="ECO:0000256" key="1">
    <source>
        <dbReference type="SAM" id="Phobius"/>
    </source>
</evidence>
<gene>
    <name evidence="2" type="ORF">NCTC10359_01970</name>
</gene>
<sequence>MGGLLDSRYKSLLLSLAIFLALVAGILGFNYYANQQVKKLLISLMCSAF</sequence>
<dbReference type="Proteomes" id="UP000254437">
    <property type="component" value="Unassembled WGS sequence"/>
</dbReference>
<proteinExistence type="predicted"/>
<dbReference type="AlphaFoldDB" id="A0A378TRV4"/>
<reference evidence="2 3" key="1">
    <citation type="submission" date="2018-06" db="EMBL/GenBank/DDBJ databases">
        <authorList>
            <consortium name="Pathogen Informatics"/>
            <person name="Doyle S."/>
        </authorList>
    </citation>
    <scope>NUCLEOTIDE SEQUENCE [LARGE SCALE GENOMIC DNA]</scope>
    <source>
        <strain evidence="2 3">NCTC10359</strain>
    </source>
</reference>
<keyword evidence="1" id="KW-0812">Transmembrane</keyword>
<organism evidence="2 3">
    <name type="scientific">Moraxella lacunata</name>
    <dbReference type="NCBI Taxonomy" id="477"/>
    <lineage>
        <taxon>Bacteria</taxon>
        <taxon>Pseudomonadati</taxon>
        <taxon>Pseudomonadota</taxon>
        <taxon>Gammaproteobacteria</taxon>
        <taxon>Moraxellales</taxon>
        <taxon>Moraxellaceae</taxon>
        <taxon>Moraxella</taxon>
    </lineage>
</organism>